<protein>
    <submittedName>
        <fullName evidence="1">Uncharacterized protein</fullName>
    </submittedName>
</protein>
<reference evidence="1" key="1">
    <citation type="submission" date="2015-12" db="EMBL/GenBank/DDBJ databases">
        <title>Update maize B73 reference genome by single molecule sequencing technologies.</title>
        <authorList>
            <consortium name="Maize Genome Sequencing Project"/>
            <person name="Ware D."/>
        </authorList>
    </citation>
    <scope>NUCLEOTIDE SEQUENCE [LARGE SCALE GENOMIC DNA]</scope>
    <source>
        <tissue evidence="1">Seedling</tissue>
    </source>
</reference>
<evidence type="ECO:0000313" key="1">
    <source>
        <dbReference type="EMBL" id="ONM10413.1"/>
    </source>
</evidence>
<gene>
    <name evidence="1" type="ORF">ZEAMMB73_Zm00001d034499</name>
</gene>
<dbReference type="PaxDb" id="4577-AC215195.3_FGP005"/>
<proteinExistence type="predicted"/>
<name>A0A1D6L838_MAIZE</name>
<dbReference type="AlphaFoldDB" id="A0A1D6L838"/>
<accession>A0A1D6L838</accession>
<dbReference type="EMBL" id="CM007647">
    <property type="protein sequence ID" value="ONM10413.1"/>
    <property type="molecule type" value="Genomic_DNA"/>
</dbReference>
<dbReference type="InParanoid" id="A0A1D6L838"/>
<organism evidence="1">
    <name type="scientific">Zea mays</name>
    <name type="common">Maize</name>
    <dbReference type="NCBI Taxonomy" id="4577"/>
    <lineage>
        <taxon>Eukaryota</taxon>
        <taxon>Viridiplantae</taxon>
        <taxon>Streptophyta</taxon>
        <taxon>Embryophyta</taxon>
        <taxon>Tracheophyta</taxon>
        <taxon>Spermatophyta</taxon>
        <taxon>Magnoliopsida</taxon>
        <taxon>Liliopsida</taxon>
        <taxon>Poales</taxon>
        <taxon>Poaceae</taxon>
        <taxon>PACMAD clade</taxon>
        <taxon>Panicoideae</taxon>
        <taxon>Andropogonodae</taxon>
        <taxon>Andropogoneae</taxon>
        <taxon>Tripsacinae</taxon>
        <taxon>Zea</taxon>
    </lineage>
</organism>
<sequence length="332" mass="36165">MPPCILGSSKISLVLLILLDELPWSPKALEQTLLDMLGESTKGRHGATGGQWFAKPTEWEEGEKSDSGLNEIGESIETGARRRAGGLPHLAQSSLLTSGERWLGANIFCTAGRGEEGGGRWIDDRDQGERRYKAYRPSSPPSARSVIGDAGGPSATDVITTALSLDGFLRTFVVAGGQQREADVDEARVALDAVGSDRGAEERVRQRWRRRKGVDVGGAPAITSIARWLSLGRGHGMGRHGRERGQGHMLFHHYTATISIMPTSIYATIFMVSSLVSTPHAYRKKFPRTSSVIRHVPPYALAQTKKQLCVFAKRIKDRPAQKATPTVGRMTN</sequence>